<dbReference type="InterPro" id="IPR008780">
    <property type="entry name" value="Plasmodium_Vir"/>
</dbReference>
<dbReference type="EMBL" id="DF157392">
    <property type="protein sequence ID" value="GAB69590.1"/>
    <property type="molecule type" value="Genomic_DNA"/>
</dbReference>
<name>K6V2S6_PLACD</name>
<evidence type="ECO:0000313" key="3">
    <source>
        <dbReference type="Proteomes" id="UP000006319"/>
    </source>
</evidence>
<accession>K6V2S6</accession>
<proteinExistence type="predicted"/>
<dbReference type="KEGG" id="pcy:PCYB_003390"/>
<dbReference type="Proteomes" id="UP000006319">
    <property type="component" value="Unassembled WGS sequence"/>
</dbReference>
<dbReference type="AlphaFoldDB" id="K6V2S6"/>
<gene>
    <name evidence="2" type="ORF">PCYB_003390</name>
</gene>
<reference evidence="2 3" key="1">
    <citation type="journal article" date="2012" name="Nat. Genet.">
        <title>Plasmodium cynomolgi genome sequences provide insight into Plasmodium vivax and the monkey malaria clade.</title>
        <authorList>
            <person name="Tachibana S."/>
            <person name="Sullivan S.A."/>
            <person name="Kawai S."/>
            <person name="Nakamura S."/>
            <person name="Kim H.R."/>
            <person name="Goto N."/>
            <person name="Arisue N."/>
            <person name="Palacpac N.M.Q."/>
            <person name="Honma H."/>
            <person name="Yagi M."/>
            <person name="Tougan T."/>
            <person name="Katakai Y."/>
            <person name="Kaneko O."/>
            <person name="Mita T."/>
            <person name="Kita K."/>
            <person name="Yasutomi Y."/>
            <person name="Sutton P.L."/>
            <person name="Shakhbatyan R."/>
            <person name="Horii T."/>
            <person name="Yasunaga T."/>
            <person name="Barnwell J.W."/>
            <person name="Escalante A.A."/>
            <person name="Carlton J.M."/>
            <person name="Tanabe K."/>
        </authorList>
    </citation>
    <scope>NUCLEOTIDE SEQUENCE [LARGE SCALE GENOMIC DNA]</scope>
    <source>
        <strain evidence="2 3">B</strain>
    </source>
</reference>
<organism evidence="2 3">
    <name type="scientific">Plasmodium cynomolgi (strain B)</name>
    <dbReference type="NCBI Taxonomy" id="1120755"/>
    <lineage>
        <taxon>Eukaryota</taxon>
        <taxon>Sar</taxon>
        <taxon>Alveolata</taxon>
        <taxon>Apicomplexa</taxon>
        <taxon>Aconoidasida</taxon>
        <taxon>Haemosporida</taxon>
        <taxon>Plasmodiidae</taxon>
        <taxon>Plasmodium</taxon>
        <taxon>Plasmodium (Plasmodium)</taxon>
    </lineage>
</organism>
<dbReference type="VEuPathDB" id="PlasmoDB:PCYB_003390"/>
<dbReference type="PhylomeDB" id="K6V2S6"/>
<dbReference type="Pfam" id="PF05795">
    <property type="entry name" value="Plasmodium_Vir"/>
    <property type="match status" value="1"/>
</dbReference>
<dbReference type="GeneID" id="14696132"/>
<protein>
    <recommendedName>
        <fullName evidence="4">CYIR protein</fullName>
    </recommendedName>
</protein>
<keyword evidence="3" id="KW-1185">Reference proteome</keyword>
<dbReference type="RefSeq" id="XP_004227808.1">
    <property type="nucleotide sequence ID" value="XM_004227760.1"/>
</dbReference>
<sequence length="325" mass="37788">MEADPMIVYEKSILEKLGSYKLYDKFNEQKVDSSYYHYCNGKQVVFSKYDVGIYKICVKFAKNLKELDELMEEVNDSNERCRYLNFWTNDQIRKKLDSIRNVESRAMYYIGTAFYYVSLLVNGASSQNSCRYRYYGDFNKDLWKKWKELYDYIRNKDHISSLFASNNGLCKIYKEYYAHIKSIYQEYKGVCCGNYSSNCPFHIKFKEWCNMDNILIELECNEPVGVRESSSVSSQKNEEKTGIAEAEQSAKSTVERLDPITSTDYSSLETTEEPTNGNETNPVGTIVGTSLGFVVPLSALYKVSKNLKNIIILCQYLYNIMIRKS</sequence>
<evidence type="ECO:0000313" key="2">
    <source>
        <dbReference type="EMBL" id="GAB69590.1"/>
    </source>
</evidence>
<evidence type="ECO:0000256" key="1">
    <source>
        <dbReference type="SAM" id="MobiDB-lite"/>
    </source>
</evidence>
<feature type="compositionally biased region" description="Low complexity" evidence="1">
    <location>
        <begin position="273"/>
        <end position="282"/>
    </location>
</feature>
<feature type="region of interest" description="Disordered" evidence="1">
    <location>
        <begin position="229"/>
        <end position="282"/>
    </location>
</feature>
<evidence type="ECO:0008006" key="4">
    <source>
        <dbReference type="Google" id="ProtNLM"/>
    </source>
</evidence>